<organism evidence="1 2">
    <name type="scientific">Armillaria solidipes</name>
    <dbReference type="NCBI Taxonomy" id="1076256"/>
    <lineage>
        <taxon>Eukaryota</taxon>
        <taxon>Fungi</taxon>
        <taxon>Dikarya</taxon>
        <taxon>Basidiomycota</taxon>
        <taxon>Agaricomycotina</taxon>
        <taxon>Agaricomycetes</taxon>
        <taxon>Agaricomycetidae</taxon>
        <taxon>Agaricales</taxon>
        <taxon>Marasmiineae</taxon>
        <taxon>Physalacriaceae</taxon>
        <taxon>Armillaria</taxon>
    </lineage>
</organism>
<reference evidence="2" key="1">
    <citation type="journal article" date="2017" name="Nat. Ecol. Evol.">
        <title>Genome expansion and lineage-specific genetic innovations in the forest pathogenic fungi Armillaria.</title>
        <authorList>
            <person name="Sipos G."/>
            <person name="Prasanna A.N."/>
            <person name="Walter M.C."/>
            <person name="O'Connor E."/>
            <person name="Balint B."/>
            <person name="Krizsan K."/>
            <person name="Kiss B."/>
            <person name="Hess J."/>
            <person name="Varga T."/>
            <person name="Slot J."/>
            <person name="Riley R."/>
            <person name="Boka B."/>
            <person name="Rigling D."/>
            <person name="Barry K."/>
            <person name="Lee J."/>
            <person name="Mihaltcheva S."/>
            <person name="LaButti K."/>
            <person name="Lipzen A."/>
            <person name="Waldron R."/>
            <person name="Moloney N.M."/>
            <person name="Sperisen C."/>
            <person name="Kredics L."/>
            <person name="Vagvoelgyi C."/>
            <person name="Patrignani A."/>
            <person name="Fitzpatrick D."/>
            <person name="Nagy I."/>
            <person name="Doyle S."/>
            <person name="Anderson J.B."/>
            <person name="Grigoriev I.V."/>
            <person name="Gueldener U."/>
            <person name="Muensterkoetter M."/>
            <person name="Nagy L.G."/>
        </authorList>
    </citation>
    <scope>NUCLEOTIDE SEQUENCE [LARGE SCALE GENOMIC DNA]</scope>
    <source>
        <strain evidence="2">28-4</strain>
    </source>
</reference>
<sequence length="65" mass="7471">MGTIRDIQRRRQLDWSNLVTGPGTNQSDGIFTGTHTHHRCYDPARQPRMAPLTIRRVMHDVAAKM</sequence>
<proteinExistence type="predicted"/>
<evidence type="ECO:0000313" key="1">
    <source>
        <dbReference type="EMBL" id="PBK61731.1"/>
    </source>
</evidence>
<gene>
    <name evidence="1" type="ORF">ARMSODRAFT_964692</name>
</gene>
<dbReference type="EMBL" id="KZ293473">
    <property type="protein sequence ID" value="PBK61731.1"/>
    <property type="molecule type" value="Genomic_DNA"/>
</dbReference>
<protein>
    <submittedName>
        <fullName evidence="1">Uncharacterized protein</fullName>
    </submittedName>
</protein>
<dbReference type="Proteomes" id="UP000218334">
    <property type="component" value="Unassembled WGS sequence"/>
</dbReference>
<keyword evidence="2" id="KW-1185">Reference proteome</keyword>
<dbReference type="AlphaFoldDB" id="A0A2H3ASI0"/>
<evidence type="ECO:0000313" key="2">
    <source>
        <dbReference type="Proteomes" id="UP000218334"/>
    </source>
</evidence>
<accession>A0A2H3ASI0</accession>
<name>A0A2H3ASI0_9AGAR</name>